<organism evidence="9 10">
    <name type="scientific">Niastella yeongjuensis</name>
    <dbReference type="NCBI Taxonomy" id="354355"/>
    <lineage>
        <taxon>Bacteria</taxon>
        <taxon>Pseudomonadati</taxon>
        <taxon>Bacteroidota</taxon>
        <taxon>Chitinophagia</taxon>
        <taxon>Chitinophagales</taxon>
        <taxon>Chitinophagaceae</taxon>
        <taxon>Niastella</taxon>
    </lineage>
</organism>
<keyword evidence="4" id="KW-0472">Membrane</keyword>
<dbReference type="Gene3D" id="1.25.40.390">
    <property type="match status" value="1"/>
</dbReference>
<evidence type="ECO:0000256" key="5">
    <source>
        <dbReference type="ARBA" id="ARBA00023237"/>
    </source>
</evidence>
<evidence type="ECO:0000256" key="6">
    <source>
        <dbReference type="SAM" id="SignalP"/>
    </source>
</evidence>
<feature type="signal peptide" evidence="6">
    <location>
        <begin position="1"/>
        <end position="22"/>
    </location>
</feature>
<evidence type="ECO:0000256" key="2">
    <source>
        <dbReference type="ARBA" id="ARBA00006275"/>
    </source>
</evidence>
<dbReference type="EMBL" id="LVXG01000078">
    <property type="protein sequence ID" value="OQP40045.1"/>
    <property type="molecule type" value="Genomic_DNA"/>
</dbReference>
<dbReference type="STRING" id="354355.SAMN05660816_02278"/>
<comment type="similarity">
    <text evidence="2">Belongs to the SusD family.</text>
</comment>
<keyword evidence="3 6" id="KW-0732">Signal</keyword>
<dbReference type="Proteomes" id="UP000192610">
    <property type="component" value="Unassembled WGS sequence"/>
</dbReference>
<dbReference type="SUPFAM" id="SSF48452">
    <property type="entry name" value="TPR-like"/>
    <property type="match status" value="1"/>
</dbReference>
<keyword evidence="5" id="KW-0998">Cell outer membrane</keyword>
<dbReference type="RefSeq" id="WP_081204547.1">
    <property type="nucleotide sequence ID" value="NZ_FOCZ01000003.1"/>
</dbReference>
<feature type="chain" id="PRO_5010696060" description="Carbohydrate-binding protein SusD" evidence="6">
    <location>
        <begin position="23"/>
        <end position="583"/>
    </location>
</feature>
<dbReference type="InterPro" id="IPR012944">
    <property type="entry name" value="SusD_RagB_dom"/>
</dbReference>
<feature type="domain" description="RagB/SusD" evidence="7">
    <location>
        <begin position="327"/>
        <end position="583"/>
    </location>
</feature>
<dbReference type="InterPro" id="IPR011990">
    <property type="entry name" value="TPR-like_helical_dom_sf"/>
</dbReference>
<name>A0A1V9E294_9BACT</name>
<evidence type="ECO:0000259" key="8">
    <source>
        <dbReference type="Pfam" id="PF14322"/>
    </source>
</evidence>
<comment type="caution">
    <text evidence="9">The sequence shown here is derived from an EMBL/GenBank/DDBJ whole genome shotgun (WGS) entry which is preliminary data.</text>
</comment>
<accession>A0A1V9E294</accession>
<dbReference type="Pfam" id="PF07980">
    <property type="entry name" value="SusD_RagB"/>
    <property type="match status" value="1"/>
</dbReference>
<evidence type="ECO:0000313" key="9">
    <source>
        <dbReference type="EMBL" id="OQP40045.1"/>
    </source>
</evidence>
<dbReference type="PROSITE" id="PS51257">
    <property type="entry name" value="PROKAR_LIPOPROTEIN"/>
    <property type="match status" value="1"/>
</dbReference>
<evidence type="ECO:0008006" key="11">
    <source>
        <dbReference type="Google" id="ProtNLM"/>
    </source>
</evidence>
<comment type="subcellular location">
    <subcellularLocation>
        <location evidence="1">Cell outer membrane</location>
    </subcellularLocation>
</comment>
<proteinExistence type="inferred from homology"/>
<sequence length="583" mass="64424">MKKPAIAVLTIAALLALTTACKKTSFLDQTVTSSLDENSTFSDSSNAMQFLNNIYVDIGFASDPRRFTNSAGTYWGGLEAACDEAEGPNAASTNGFIQFATGSVNPTVVPDDAWKKCYTDIRAVNQFLKHLPVIPFNKALKTQVSAEARFLRAWYYSILMQHYGGVPLIGDTIYTSANNIEVQRNTYKECVNYVLSELDMAAAVLPTTWTGAQYGRASRGACMAVKARVLLFAASPLFNKGGMAAGDANLAGIVAYPDADPNRWQLAADAARAVIALNAYQLFVDSTSKPGELGYGFQELFTKRYNTEYILPRMMGDNKYLESLWDVPSRGGSGGSFPYQEMVDAFPMSNGLEITDPASGYDPQNPYQNRDPRFGYSIMHDSTMRVTFGTNQPSPLQLYINTAGTSAVASSGDAVYKGTPTGLYIYKMVDPNVINNSVGNTARVLPVIRYAEVVLNFAEATNEAVGPTAEVYQSIEAIRQRAGLRPWQLPAGLSQEQMRTVIRKERRLELAFEGFRFWDVRRWLIADQTENQTMHGMEVSRGQGVVYKPFVVRKHNFTNAMYLWPIPLPEIAKSPELLQNPLY</sequence>
<dbReference type="OrthoDB" id="5694214at2"/>
<evidence type="ECO:0000256" key="1">
    <source>
        <dbReference type="ARBA" id="ARBA00004442"/>
    </source>
</evidence>
<keyword evidence="10" id="KW-1185">Reference proteome</keyword>
<protein>
    <recommendedName>
        <fullName evidence="11">Carbohydrate-binding protein SusD</fullName>
    </recommendedName>
</protein>
<dbReference type="AlphaFoldDB" id="A0A1V9E294"/>
<evidence type="ECO:0000259" key="7">
    <source>
        <dbReference type="Pfam" id="PF07980"/>
    </source>
</evidence>
<evidence type="ECO:0000256" key="4">
    <source>
        <dbReference type="ARBA" id="ARBA00023136"/>
    </source>
</evidence>
<dbReference type="Pfam" id="PF14322">
    <property type="entry name" value="SusD-like_3"/>
    <property type="match status" value="1"/>
</dbReference>
<evidence type="ECO:0000256" key="3">
    <source>
        <dbReference type="ARBA" id="ARBA00022729"/>
    </source>
</evidence>
<feature type="domain" description="SusD-like N-terminal" evidence="8">
    <location>
        <begin position="78"/>
        <end position="231"/>
    </location>
</feature>
<evidence type="ECO:0000313" key="10">
    <source>
        <dbReference type="Proteomes" id="UP000192610"/>
    </source>
</evidence>
<dbReference type="InterPro" id="IPR033985">
    <property type="entry name" value="SusD-like_N"/>
</dbReference>
<reference evidence="10" key="1">
    <citation type="submission" date="2016-04" db="EMBL/GenBank/DDBJ databases">
        <authorList>
            <person name="Chen L."/>
            <person name="Zhuang W."/>
            <person name="Wang G."/>
        </authorList>
    </citation>
    <scope>NUCLEOTIDE SEQUENCE [LARGE SCALE GENOMIC DNA]</scope>
    <source>
        <strain evidence="10">17621</strain>
    </source>
</reference>
<gene>
    <name evidence="9" type="ORF">A4H97_17665</name>
</gene>
<dbReference type="GO" id="GO:0009279">
    <property type="term" value="C:cell outer membrane"/>
    <property type="evidence" value="ECO:0007669"/>
    <property type="project" value="UniProtKB-SubCell"/>
</dbReference>